<comment type="caution">
    <text evidence="1">The sequence shown here is derived from an EMBL/GenBank/DDBJ whole genome shotgun (WGS) entry which is preliminary data.</text>
</comment>
<dbReference type="RefSeq" id="WP_154445465.1">
    <property type="nucleotide sequence ID" value="NZ_WIND01000002.1"/>
</dbReference>
<keyword evidence="2" id="KW-1185">Reference proteome</keyword>
<name>A0A6L5YYP7_9RHOB</name>
<proteinExistence type="predicted"/>
<gene>
    <name evidence="1" type="ORF">GE300_05100</name>
</gene>
<protein>
    <recommendedName>
        <fullName evidence="3">PhiE125 gp8 family phage protein</fullName>
    </recommendedName>
</protein>
<sequence length="196" mass="21104">MNLVELNTPVAAAIPVRAFADHLRMGTGFADDGAQDGLLENYLRAAIAGIEARTGKVVLARDFSWDVTCWYRDGRQGLPVGPVTAIQSVTVIDAQGTETIVDPGQYRLRQDLYRPEIVAPRLPVIPAHGLARIVFTAGFGPAWSDVPADLAHAVFLLAATNYEARADHAGLGATMPFAVLSLIERFKTVRLLGDVL</sequence>
<dbReference type="Gene3D" id="1.10.3230.30">
    <property type="entry name" value="Phage gp6-like head-tail connector protein"/>
    <property type="match status" value="1"/>
</dbReference>
<evidence type="ECO:0000313" key="1">
    <source>
        <dbReference type="EMBL" id="MSU89002.1"/>
    </source>
</evidence>
<dbReference type="CDD" id="cd08054">
    <property type="entry name" value="gp6"/>
    <property type="match status" value="1"/>
</dbReference>
<reference evidence="1 2" key="1">
    <citation type="submission" date="2019-10" db="EMBL/GenBank/DDBJ databases">
        <title>Cognatihalovulum marinum gen. nov. sp. nov., a new member of the family Rhodobacteraceae isolated from deep seawater of the Northwest Indian Ocean.</title>
        <authorList>
            <person name="Ruan C."/>
            <person name="Wang J."/>
            <person name="Zheng X."/>
            <person name="Song L."/>
            <person name="Zhu Y."/>
            <person name="Huang Y."/>
            <person name="Lu Z."/>
            <person name="Du W."/>
            <person name="Huang L."/>
            <person name="Dai X."/>
        </authorList>
    </citation>
    <scope>NUCLEOTIDE SEQUENCE [LARGE SCALE GENOMIC DNA]</scope>
    <source>
        <strain evidence="1 2">2CG4</strain>
    </source>
</reference>
<dbReference type="NCBIfam" id="TIGR02215">
    <property type="entry name" value="phage_chp_gp8"/>
    <property type="match status" value="1"/>
</dbReference>
<accession>A0A6L5YYP7</accession>
<evidence type="ECO:0000313" key="2">
    <source>
        <dbReference type="Proteomes" id="UP000474957"/>
    </source>
</evidence>
<organism evidence="1 2">
    <name type="scientific">Halovulum marinum</name>
    <dbReference type="NCBI Taxonomy" id="2662447"/>
    <lineage>
        <taxon>Bacteria</taxon>
        <taxon>Pseudomonadati</taxon>
        <taxon>Pseudomonadota</taxon>
        <taxon>Alphaproteobacteria</taxon>
        <taxon>Rhodobacterales</taxon>
        <taxon>Paracoccaceae</taxon>
        <taxon>Halovulum</taxon>
    </lineage>
</organism>
<dbReference type="EMBL" id="WIND01000002">
    <property type="protein sequence ID" value="MSU89002.1"/>
    <property type="molecule type" value="Genomic_DNA"/>
</dbReference>
<evidence type="ECO:0008006" key="3">
    <source>
        <dbReference type="Google" id="ProtNLM"/>
    </source>
</evidence>
<dbReference type="AlphaFoldDB" id="A0A6L5YYP7"/>
<dbReference type="InterPro" id="IPR011738">
    <property type="entry name" value="Phage_CHP"/>
</dbReference>
<dbReference type="Proteomes" id="UP000474957">
    <property type="component" value="Unassembled WGS sequence"/>
</dbReference>